<sequence>FRGYFQREFLSARQETSGNATLSQNVAATHIALPRDSQALSRRVNNKGGE</sequence>
<evidence type="ECO:0000313" key="2">
    <source>
        <dbReference type="Proteomes" id="UP000823775"/>
    </source>
</evidence>
<keyword evidence="2" id="KW-1185">Reference proteome</keyword>
<organism evidence="1 2">
    <name type="scientific">Datura stramonium</name>
    <name type="common">Jimsonweed</name>
    <name type="synonym">Common thornapple</name>
    <dbReference type="NCBI Taxonomy" id="4076"/>
    <lineage>
        <taxon>Eukaryota</taxon>
        <taxon>Viridiplantae</taxon>
        <taxon>Streptophyta</taxon>
        <taxon>Embryophyta</taxon>
        <taxon>Tracheophyta</taxon>
        <taxon>Spermatophyta</taxon>
        <taxon>Magnoliopsida</taxon>
        <taxon>eudicotyledons</taxon>
        <taxon>Gunneridae</taxon>
        <taxon>Pentapetalae</taxon>
        <taxon>asterids</taxon>
        <taxon>lamiids</taxon>
        <taxon>Solanales</taxon>
        <taxon>Solanaceae</taxon>
        <taxon>Solanoideae</taxon>
        <taxon>Datureae</taxon>
        <taxon>Datura</taxon>
    </lineage>
</organism>
<proteinExistence type="predicted"/>
<dbReference type="Proteomes" id="UP000823775">
    <property type="component" value="Unassembled WGS sequence"/>
</dbReference>
<gene>
    <name evidence="1" type="ORF">HAX54_014303</name>
</gene>
<reference evidence="1 2" key="1">
    <citation type="journal article" date="2021" name="BMC Genomics">
        <title>Datura genome reveals duplications of psychoactive alkaloid biosynthetic genes and high mutation rate following tissue culture.</title>
        <authorList>
            <person name="Rajewski A."/>
            <person name="Carter-House D."/>
            <person name="Stajich J."/>
            <person name="Litt A."/>
        </authorList>
    </citation>
    <scope>NUCLEOTIDE SEQUENCE [LARGE SCALE GENOMIC DNA]</scope>
    <source>
        <strain evidence="1">AR-01</strain>
    </source>
</reference>
<accession>A0ABS8TPR4</accession>
<evidence type="ECO:0000313" key="1">
    <source>
        <dbReference type="EMBL" id="MCD7472891.1"/>
    </source>
</evidence>
<feature type="non-terminal residue" evidence="1">
    <location>
        <position position="1"/>
    </location>
</feature>
<comment type="caution">
    <text evidence="1">The sequence shown here is derived from an EMBL/GenBank/DDBJ whole genome shotgun (WGS) entry which is preliminary data.</text>
</comment>
<name>A0ABS8TPR4_DATST</name>
<protein>
    <submittedName>
        <fullName evidence="1">Uncharacterized protein</fullName>
    </submittedName>
</protein>
<dbReference type="EMBL" id="JACEIK010001887">
    <property type="protein sequence ID" value="MCD7472891.1"/>
    <property type="molecule type" value="Genomic_DNA"/>
</dbReference>